<gene>
    <name evidence="2" type="ORF">L914_00858</name>
    <name evidence="1" type="ORF">L915_11280</name>
</gene>
<name>W2P4Z7_PHYNI</name>
<protein>
    <submittedName>
        <fullName evidence="2">Uncharacterized protein</fullName>
    </submittedName>
</protein>
<dbReference type="AlphaFoldDB" id="W2P4Z7"/>
<accession>W2P4Z7</accession>
<dbReference type="Proteomes" id="UP000054532">
    <property type="component" value="Unassembled WGS sequence"/>
</dbReference>
<evidence type="ECO:0000313" key="2">
    <source>
        <dbReference type="EMBL" id="ETM56062.1"/>
    </source>
</evidence>
<evidence type="ECO:0000313" key="1">
    <source>
        <dbReference type="EMBL" id="ETK83518.1"/>
    </source>
</evidence>
<organism evidence="2">
    <name type="scientific">Phytophthora nicotianae</name>
    <name type="common">Potato buckeye rot agent</name>
    <name type="synonym">Phytophthora parasitica</name>
    <dbReference type="NCBI Taxonomy" id="4792"/>
    <lineage>
        <taxon>Eukaryota</taxon>
        <taxon>Sar</taxon>
        <taxon>Stramenopiles</taxon>
        <taxon>Oomycota</taxon>
        <taxon>Peronosporomycetes</taxon>
        <taxon>Peronosporales</taxon>
        <taxon>Peronosporaceae</taxon>
        <taxon>Phytophthora</taxon>
    </lineage>
</organism>
<feature type="non-terminal residue" evidence="2">
    <location>
        <position position="42"/>
    </location>
</feature>
<proteinExistence type="predicted"/>
<sequence length="42" mass="4528">MLFTLGTAGPGKVVATLRAIVAESYWKQLSGRRHCIATIACH</sequence>
<dbReference type="Proteomes" id="UP000053236">
    <property type="component" value="Unassembled WGS sequence"/>
</dbReference>
<reference evidence="2" key="2">
    <citation type="submission" date="2013-11" db="EMBL/GenBank/DDBJ databases">
        <title>The Genome Sequence of Phytophthora parasitica IAC_01/95.</title>
        <authorList>
            <consortium name="The Broad Institute Genomics Platform"/>
            <person name="Russ C."/>
            <person name="Tyler B."/>
            <person name="Panabieres F."/>
            <person name="Shan W."/>
            <person name="Tripathy S."/>
            <person name="Grunwald N."/>
            <person name="Machado M."/>
            <person name="Johnson C.S."/>
            <person name="Arredondo F."/>
            <person name="Hong C."/>
            <person name="Coffey M."/>
            <person name="Young S.K."/>
            <person name="Zeng Q."/>
            <person name="Gargeya S."/>
            <person name="Fitzgerald M."/>
            <person name="Abouelleil A."/>
            <person name="Alvarado L."/>
            <person name="Chapman S.B."/>
            <person name="Gainer-Dewar J."/>
            <person name="Goldberg J."/>
            <person name="Griggs A."/>
            <person name="Gujja S."/>
            <person name="Hansen M."/>
            <person name="Howarth C."/>
            <person name="Imamovic A."/>
            <person name="Ireland A."/>
            <person name="Larimer J."/>
            <person name="McCowan C."/>
            <person name="Murphy C."/>
            <person name="Pearson M."/>
            <person name="Poon T.W."/>
            <person name="Priest M."/>
            <person name="Roberts A."/>
            <person name="Saif S."/>
            <person name="Shea T."/>
            <person name="Sykes S."/>
            <person name="Wortman J."/>
            <person name="Nusbaum C."/>
            <person name="Birren B."/>
        </authorList>
    </citation>
    <scope>NUCLEOTIDE SEQUENCE [LARGE SCALE GENOMIC DNA]</scope>
    <source>
        <strain evidence="2">IAC_01/95</strain>
    </source>
</reference>
<dbReference type="EMBL" id="KI686984">
    <property type="protein sequence ID" value="ETK83518.1"/>
    <property type="molecule type" value="Genomic_DNA"/>
</dbReference>
<reference evidence="1" key="1">
    <citation type="submission" date="2013-11" db="EMBL/GenBank/DDBJ databases">
        <title>The Genome Sequence of Phytophthora parasitica CJ02B3.</title>
        <authorList>
            <consortium name="The Broad Institute Genomics Platform"/>
            <person name="Russ C."/>
            <person name="Tyler B."/>
            <person name="Panabieres F."/>
            <person name="Shan W."/>
            <person name="Tripathy S."/>
            <person name="Grunwald N."/>
            <person name="Machado M."/>
            <person name="Johnson C.S."/>
            <person name="Arredondo F."/>
            <person name="Hong C."/>
            <person name="Coffey M."/>
            <person name="Young S.K."/>
            <person name="Zeng Q."/>
            <person name="Gargeya S."/>
            <person name="Fitzgerald M."/>
            <person name="Abouelleil A."/>
            <person name="Alvarado L."/>
            <person name="Chapman S.B."/>
            <person name="Gainer-Dewar J."/>
            <person name="Goldberg J."/>
            <person name="Griggs A."/>
            <person name="Gujja S."/>
            <person name="Hansen M."/>
            <person name="Howarth C."/>
            <person name="Imamovic A."/>
            <person name="Ireland A."/>
            <person name="Larimer J."/>
            <person name="McCowan C."/>
            <person name="Murphy C."/>
            <person name="Pearson M."/>
            <person name="Poon T.W."/>
            <person name="Priest M."/>
            <person name="Roberts A."/>
            <person name="Saif S."/>
            <person name="Shea T."/>
            <person name="Sykes S."/>
            <person name="Wortman J."/>
            <person name="Nusbaum C."/>
            <person name="Birren B."/>
        </authorList>
    </citation>
    <scope>NUCLEOTIDE SEQUENCE [LARGE SCALE GENOMIC DNA]</scope>
    <source>
        <strain evidence="1">CJ02B3</strain>
    </source>
</reference>
<dbReference type="EMBL" id="KI690573">
    <property type="protein sequence ID" value="ETM56062.1"/>
    <property type="molecule type" value="Genomic_DNA"/>
</dbReference>